<feature type="signal peptide" evidence="5">
    <location>
        <begin position="1"/>
        <end position="22"/>
    </location>
</feature>
<dbReference type="Pfam" id="PF13505">
    <property type="entry name" value="OMP_b-brl"/>
    <property type="match status" value="1"/>
</dbReference>
<organism evidence="7 8">
    <name type="scientific">Yoonia phaeophyticola</name>
    <dbReference type="NCBI Taxonomy" id="3137369"/>
    <lineage>
        <taxon>Bacteria</taxon>
        <taxon>Pseudomonadati</taxon>
        <taxon>Pseudomonadota</taxon>
        <taxon>Alphaproteobacteria</taxon>
        <taxon>Rhodobacterales</taxon>
        <taxon>Paracoccaceae</taxon>
        <taxon>Yoonia</taxon>
    </lineage>
</organism>
<dbReference type="RefSeq" id="WP_341367862.1">
    <property type="nucleotide sequence ID" value="NZ_CP150951.2"/>
</dbReference>
<accession>A0ABZ2V8U0</accession>
<comment type="similarity">
    <text evidence="4">Belongs to the Omp25/RopB family.</text>
</comment>
<feature type="domain" description="Outer membrane protein beta-barrel" evidence="6">
    <location>
        <begin position="11"/>
        <end position="204"/>
    </location>
</feature>
<evidence type="ECO:0000256" key="1">
    <source>
        <dbReference type="ARBA" id="ARBA00004370"/>
    </source>
</evidence>
<evidence type="ECO:0000313" key="7">
    <source>
        <dbReference type="EMBL" id="WZC49752.1"/>
    </source>
</evidence>
<feature type="chain" id="PRO_5046017489" evidence="5">
    <location>
        <begin position="23"/>
        <end position="237"/>
    </location>
</feature>
<dbReference type="EMBL" id="CP150951">
    <property type="protein sequence ID" value="WZC49752.1"/>
    <property type="molecule type" value="Genomic_DNA"/>
</dbReference>
<keyword evidence="8" id="KW-1185">Reference proteome</keyword>
<dbReference type="InterPro" id="IPR027385">
    <property type="entry name" value="Beta-barrel_OMP"/>
</dbReference>
<keyword evidence="2 5" id="KW-0732">Signal</keyword>
<evidence type="ECO:0000256" key="4">
    <source>
        <dbReference type="ARBA" id="ARBA00038306"/>
    </source>
</evidence>
<dbReference type="PANTHER" id="PTHR34001">
    <property type="entry name" value="BLL7405 PROTEIN"/>
    <property type="match status" value="1"/>
</dbReference>
<dbReference type="InterPro" id="IPR011250">
    <property type="entry name" value="OMP/PagP_B-barrel"/>
</dbReference>
<comment type="subcellular location">
    <subcellularLocation>
        <location evidence="1">Membrane</location>
    </subcellularLocation>
</comment>
<dbReference type="PANTHER" id="PTHR34001:SF3">
    <property type="entry name" value="BLL7405 PROTEIN"/>
    <property type="match status" value="1"/>
</dbReference>
<reference evidence="8" key="1">
    <citation type="submission" date="2024-04" db="EMBL/GenBank/DDBJ databases">
        <title>Phylogenomic analyses of a clade within the roseobacter group suggest taxonomic reassignments of species of the genera Aestuariivita, Citreicella, Loktanella, Nautella, Pelagibaca, Ruegeria, Thalassobius, Thiobacimonas and Tropicibacter, and the proposal o.</title>
        <authorList>
            <person name="Jeon C.O."/>
        </authorList>
    </citation>
    <scope>NUCLEOTIDE SEQUENCE [LARGE SCALE GENOMIC DNA]</scope>
    <source>
        <strain evidence="8">BS5-3</strain>
    </source>
</reference>
<evidence type="ECO:0000313" key="8">
    <source>
        <dbReference type="Proteomes" id="UP001440612"/>
    </source>
</evidence>
<dbReference type="Proteomes" id="UP001440612">
    <property type="component" value="Chromosome"/>
</dbReference>
<dbReference type="Gene3D" id="2.40.160.20">
    <property type="match status" value="1"/>
</dbReference>
<name>A0ABZ2V8U0_9RHOB</name>
<sequence>MNSLKKISLVTAIVAFAFPASANDILPAPAVVAHASDWSGAYVGGSLGTATHSSYFCDDGAAFASCSDPDKSSLPNPEADGSLVGITAGYDWQNGSIVYGVAGDLMFGDISGSVGSTAGFGCFDETCGLEVTSVTILRGRAGYDMGDILPFATAGVALTEVSSFDENGSGSEGTFQNFVIGVGVDYRISDTFTIGADVLHLLENDEFIDPDTAAQCSYCGLTSHSATIARINFAYLF</sequence>
<dbReference type="InterPro" id="IPR051692">
    <property type="entry name" value="OMP-like"/>
</dbReference>
<gene>
    <name evidence="7" type="ORF">AABB29_03625</name>
</gene>
<proteinExistence type="inferred from homology"/>
<evidence type="ECO:0000259" key="6">
    <source>
        <dbReference type="Pfam" id="PF13505"/>
    </source>
</evidence>
<evidence type="ECO:0000256" key="2">
    <source>
        <dbReference type="ARBA" id="ARBA00022729"/>
    </source>
</evidence>
<evidence type="ECO:0000256" key="3">
    <source>
        <dbReference type="ARBA" id="ARBA00023136"/>
    </source>
</evidence>
<evidence type="ECO:0000256" key="5">
    <source>
        <dbReference type="SAM" id="SignalP"/>
    </source>
</evidence>
<keyword evidence="3" id="KW-0472">Membrane</keyword>
<protein>
    <submittedName>
        <fullName evidence="7">Outer membrane protein</fullName>
    </submittedName>
</protein>
<dbReference type="SUPFAM" id="SSF56925">
    <property type="entry name" value="OMPA-like"/>
    <property type="match status" value="1"/>
</dbReference>